<feature type="region of interest" description="Disordered" evidence="1">
    <location>
        <begin position="17"/>
        <end position="40"/>
    </location>
</feature>
<feature type="region of interest" description="Disordered" evidence="1">
    <location>
        <begin position="164"/>
        <end position="186"/>
    </location>
</feature>
<evidence type="ECO:0000313" key="3">
    <source>
        <dbReference type="Proteomes" id="UP000321393"/>
    </source>
</evidence>
<accession>A0A5A7U9D6</accession>
<gene>
    <name evidence="2" type="ORF">E6C27_scaffold207G002190</name>
</gene>
<feature type="compositionally biased region" description="Polar residues" evidence="1">
    <location>
        <begin position="17"/>
        <end position="30"/>
    </location>
</feature>
<reference evidence="2 3" key="1">
    <citation type="submission" date="2019-08" db="EMBL/GenBank/DDBJ databases">
        <title>Draft genome sequences of two oriental melons (Cucumis melo L. var makuwa).</title>
        <authorList>
            <person name="Kwon S.-Y."/>
        </authorList>
    </citation>
    <scope>NUCLEOTIDE SEQUENCE [LARGE SCALE GENOMIC DNA]</scope>
    <source>
        <strain evidence="3">cv. SW 3</strain>
        <tissue evidence="2">Leaf</tissue>
    </source>
</reference>
<sequence length="186" mass="19791">MVVAWCRQQAPPVVVASPTQPITPERNASPSVPPVAPHRKPTRPAPFFVSRTPTAPAPAPSRVVQLIVSHQPVLGPFSPVLDNLDQVILERGISLVKGSSVATSTSGCMLAYPIRVIPAWVSFEIITFLGLRNPMGPPIVLGVPLGSPKTSYVPPGSHVARVREPAGAKVRAKASWRATRSERGEP</sequence>
<dbReference type="AlphaFoldDB" id="A0A5A7U9D6"/>
<comment type="caution">
    <text evidence="2">The sequence shown here is derived from an EMBL/GenBank/DDBJ whole genome shotgun (WGS) entry which is preliminary data.</text>
</comment>
<evidence type="ECO:0000313" key="2">
    <source>
        <dbReference type="EMBL" id="KAA0052372.1"/>
    </source>
</evidence>
<protein>
    <submittedName>
        <fullName evidence="2">Uncharacterized protein</fullName>
    </submittedName>
</protein>
<name>A0A5A7U9D6_CUCMM</name>
<organism evidence="2 3">
    <name type="scientific">Cucumis melo var. makuwa</name>
    <name type="common">Oriental melon</name>
    <dbReference type="NCBI Taxonomy" id="1194695"/>
    <lineage>
        <taxon>Eukaryota</taxon>
        <taxon>Viridiplantae</taxon>
        <taxon>Streptophyta</taxon>
        <taxon>Embryophyta</taxon>
        <taxon>Tracheophyta</taxon>
        <taxon>Spermatophyta</taxon>
        <taxon>Magnoliopsida</taxon>
        <taxon>eudicotyledons</taxon>
        <taxon>Gunneridae</taxon>
        <taxon>Pentapetalae</taxon>
        <taxon>rosids</taxon>
        <taxon>fabids</taxon>
        <taxon>Cucurbitales</taxon>
        <taxon>Cucurbitaceae</taxon>
        <taxon>Benincaseae</taxon>
        <taxon>Cucumis</taxon>
    </lineage>
</organism>
<dbReference type="EMBL" id="SSTE01010863">
    <property type="protein sequence ID" value="KAA0052372.1"/>
    <property type="molecule type" value="Genomic_DNA"/>
</dbReference>
<evidence type="ECO:0000256" key="1">
    <source>
        <dbReference type="SAM" id="MobiDB-lite"/>
    </source>
</evidence>
<dbReference type="Proteomes" id="UP000321393">
    <property type="component" value="Unassembled WGS sequence"/>
</dbReference>
<proteinExistence type="predicted"/>